<dbReference type="InterPro" id="IPR011110">
    <property type="entry name" value="Reg_prop"/>
</dbReference>
<feature type="modified residue" description="4-aspartylphosphate" evidence="7">
    <location>
        <position position="1259"/>
    </location>
</feature>
<dbReference type="SUPFAM" id="SSF52172">
    <property type="entry name" value="CheY-like"/>
    <property type="match status" value="1"/>
</dbReference>
<dbReference type="SUPFAM" id="SSF63829">
    <property type="entry name" value="Calcium-dependent phosphotriesterase"/>
    <property type="match status" value="1"/>
</dbReference>
<proteinExistence type="predicted"/>
<evidence type="ECO:0000256" key="4">
    <source>
        <dbReference type="ARBA" id="ARBA00023015"/>
    </source>
</evidence>
<dbReference type="Pfam" id="PF00072">
    <property type="entry name" value="Response_reg"/>
    <property type="match status" value="1"/>
</dbReference>
<dbReference type="Gene3D" id="1.10.287.130">
    <property type="match status" value="1"/>
</dbReference>
<sequence>MNKKLILCSNQIFKKRGTSLIFIMIKFSSPWIYLLALVFAYIPTVLGQENFRLDHYGGEKGLSHGNLTGLMKDKDGFIWIGTWNGINRYDGQRFKTFNSTELNKSDIASRRVIQMIDGTENDIWFLTYDMKLYRFDKASEELFSISEKVEATQKKSIQFNKIFAIDAQSLWVGSTDDGLFCIDAKSENFDYSIFSSDSKVVANHLSSNKLTFFHRNAEGQVWIGTKEGLHLLQLTSNQNKPHVIQSFELTSNGIDKIAESSGFMYFSTLRNNLLVYDKKNKKLQVLAVTKGRINEMLMSRDKKQLFLSTSQGELIAFDVVRHTVRTIYQFRTSLTGIYEDSKRRLWLEPEGNGVVMLNLNNFKSNYFDSPFFKKSSTMSFKCFEDVSQRVWISMRGGGFGFFDEQNGQISFSFRSINGQQIDFPRFVHDILYDPAGVIWFAVEGEGMARIVFYNKGVSFQPFGNEQRQAGDPEVRSLLFDQLGRLWVGKKFRRISVFDQGRISPVSFSGVDAEALSSVYSLLEDQKGTMWMGTKKHGLLKAVPQNKARTSYRIEQFSTTNKKLSSNQVYSLLEDKQGAIWIGTYGSGLLRATEINGRTQFERITLQKPGLRKDAFSRVRQLTLDDKGMVWVATTYGVLVVNPIKKGDNFYYVYYKGDQIGDNDVQYLYKDHDGCMWICTSGGGLTKCTGNPFRTLQFEHYTTKEGLFNDYILSCISDEEHNLWIATEGGLSKFDRLKKRFVNFNASDGFGNMRFSEKSVVQSKQGMIYWGTTKGMLCLDTKSFQQKNSKPQVLLTGLLINNKEFVINPQKKGQQVGVQYTDRLILNYNQNNLSFDVTVSDPRHMHPNFQYRIKQIDTNWHLNNQITRITYTNLNPGNYTLEIKGEDDFYKGVPYRKIELMINPPWWKTNWAYIVYGLLILGISYAVFKISLQMIHLKQKVLLEQHLGALKMEFFTNISHELRTPLTLIISPVKKLIREETDTKKQVYMDIIHRNATRMELFVNQLLDLRKVQENKHQLHLTQFDIVVLISDVLFAFTASAEAKQVNLKFVTAFKELIVQLDQGKIEIILFNLLSNALNYAPDGSTVEIQLNLQQDKMCIHIIDEGPGVPNVSLPYIFELFYTEDKSKVHKRKSTGVGLALSKEFTLLHDGNIYAKNRENHGLHVSIEIPIRNNSNAPQSVQEFLSINSFDLPPSNTDKNSNVSFEIDKNETLLLVEDNADLRIFLTGQLVAHYRVEIATNGKEGLEKIRYVMPDFILSDLMMPEMDGIELLKEVRRDARTCHIPFVLLSAKHAVETQIEGLSYGADYYITKPFEPAFLLAAIHSLLQKRRSYFEQVTERNTAVVQVSEVQIDDKDKKFLETVVEVVEQHMNQSDFNIDLIAEQLNLARNTFYKKFKSLTNMAPVEFVREVRLKKAKLYFDAGLENVSDVAYRVGFNNPKYFSTSFKEMFGISPKEYAMRNKNM</sequence>
<dbReference type="CDD" id="cd17574">
    <property type="entry name" value="REC_OmpR"/>
    <property type="match status" value="1"/>
</dbReference>
<evidence type="ECO:0000259" key="10">
    <source>
        <dbReference type="PROSITE" id="PS50109"/>
    </source>
</evidence>
<dbReference type="PANTHER" id="PTHR43547">
    <property type="entry name" value="TWO-COMPONENT HISTIDINE KINASE"/>
    <property type="match status" value="1"/>
</dbReference>
<dbReference type="PROSITE" id="PS50109">
    <property type="entry name" value="HIS_KIN"/>
    <property type="match status" value="1"/>
</dbReference>
<evidence type="ECO:0000256" key="5">
    <source>
        <dbReference type="ARBA" id="ARBA00023125"/>
    </source>
</evidence>
<feature type="domain" description="Histidine kinase" evidence="10">
    <location>
        <begin position="956"/>
        <end position="1172"/>
    </location>
</feature>
<dbReference type="SMART" id="SM00387">
    <property type="entry name" value="HATPase_c"/>
    <property type="match status" value="1"/>
</dbReference>
<dbReference type="SUPFAM" id="SSF50998">
    <property type="entry name" value="Quinoprotein alcohol dehydrogenase-like"/>
    <property type="match status" value="1"/>
</dbReference>
<evidence type="ECO:0000313" key="13">
    <source>
        <dbReference type="Proteomes" id="UP001566204"/>
    </source>
</evidence>
<dbReference type="Gene3D" id="2.60.40.10">
    <property type="entry name" value="Immunoglobulins"/>
    <property type="match status" value="1"/>
</dbReference>
<dbReference type="Pfam" id="PF12833">
    <property type="entry name" value="HTH_18"/>
    <property type="match status" value="1"/>
</dbReference>
<dbReference type="Gene3D" id="1.10.10.60">
    <property type="entry name" value="Homeodomain-like"/>
    <property type="match status" value="1"/>
</dbReference>
<evidence type="ECO:0000256" key="8">
    <source>
        <dbReference type="SAM" id="Phobius"/>
    </source>
</evidence>
<dbReference type="Proteomes" id="UP001566204">
    <property type="component" value="Unassembled WGS sequence"/>
</dbReference>
<dbReference type="CDD" id="cd00075">
    <property type="entry name" value="HATPase"/>
    <property type="match status" value="1"/>
</dbReference>
<dbReference type="Gene3D" id="2.130.10.10">
    <property type="entry name" value="YVTN repeat-like/Quinoprotein amine dehydrogenase"/>
    <property type="match status" value="3"/>
</dbReference>
<evidence type="ECO:0000259" key="9">
    <source>
        <dbReference type="PROSITE" id="PS01124"/>
    </source>
</evidence>
<dbReference type="Pfam" id="PF07495">
    <property type="entry name" value="Y_Y_Y"/>
    <property type="match status" value="1"/>
</dbReference>
<dbReference type="CDD" id="cd00082">
    <property type="entry name" value="HisKA"/>
    <property type="match status" value="1"/>
</dbReference>
<dbReference type="InterPro" id="IPR036097">
    <property type="entry name" value="HisK_dim/P_sf"/>
</dbReference>
<dbReference type="PROSITE" id="PS50110">
    <property type="entry name" value="RESPONSE_REGULATORY"/>
    <property type="match status" value="1"/>
</dbReference>
<reference evidence="12 13" key="1">
    <citation type="submission" date="2024-06" db="EMBL/GenBank/DDBJ databases">
        <title>Soil Sphingobacterium thalpophilum.</title>
        <authorList>
            <person name="Yang J."/>
            <person name="Li J."/>
        </authorList>
    </citation>
    <scope>NUCLEOTIDE SEQUENCE [LARGE SCALE GENOMIC DNA]</scope>
    <source>
        <strain evidence="12 13">22g91tb</strain>
    </source>
</reference>
<dbReference type="InterPro" id="IPR009057">
    <property type="entry name" value="Homeodomain-like_sf"/>
</dbReference>
<dbReference type="EMBL" id="JBEOQB010000002">
    <property type="protein sequence ID" value="MEZ0451753.1"/>
    <property type="molecule type" value="Genomic_DNA"/>
</dbReference>
<dbReference type="Gene3D" id="3.40.50.2300">
    <property type="match status" value="1"/>
</dbReference>
<protein>
    <recommendedName>
        <fullName evidence="2">histidine kinase</fullName>
        <ecNumber evidence="2">2.7.13.3</ecNumber>
    </recommendedName>
</protein>
<dbReference type="SMART" id="SM00448">
    <property type="entry name" value="REC"/>
    <property type="match status" value="1"/>
</dbReference>
<dbReference type="InterPro" id="IPR005467">
    <property type="entry name" value="His_kinase_dom"/>
</dbReference>
<keyword evidence="4" id="KW-0805">Transcription regulation</keyword>
<keyword evidence="13" id="KW-1185">Reference proteome</keyword>
<dbReference type="PROSITE" id="PS01124">
    <property type="entry name" value="HTH_ARAC_FAMILY_2"/>
    <property type="match status" value="1"/>
</dbReference>
<keyword evidence="8" id="KW-0812">Transmembrane</keyword>
<comment type="caution">
    <text evidence="12">The sequence shown here is derived from an EMBL/GenBank/DDBJ whole genome shotgun (WGS) entry which is preliminary data.</text>
</comment>
<keyword evidence="3 7" id="KW-0597">Phosphoprotein</keyword>
<dbReference type="SUPFAM" id="SSF55874">
    <property type="entry name" value="ATPase domain of HSP90 chaperone/DNA topoisomerase II/histidine kinase"/>
    <property type="match status" value="1"/>
</dbReference>
<feature type="transmembrane region" description="Helical" evidence="8">
    <location>
        <begin position="20"/>
        <end position="42"/>
    </location>
</feature>
<dbReference type="PANTHER" id="PTHR43547:SF2">
    <property type="entry name" value="HYBRID SIGNAL TRANSDUCTION HISTIDINE KINASE C"/>
    <property type="match status" value="1"/>
</dbReference>
<dbReference type="InterPro" id="IPR011123">
    <property type="entry name" value="Y_Y_Y"/>
</dbReference>
<evidence type="ECO:0000313" key="12">
    <source>
        <dbReference type="EMBL" id="MEZ0451753.1"/>
    </source>
</evidence>
<dbReference type="EC" id="2.7.13.3" evidence="2"/>
<dbReference type="PRINTS" id="PR00032">
    <property type="entry name" value="HTHARAC"/>
</dbReference>
<dbReference type="InterPro" id="IPR003594">
    <property type="entry name" value="HATPase_dom"/>
</dbReference>
<dbReference type="SMART" id="SM00342">
    <property type="entry name" value="HTH_ARAC"/>
    <property type="match status" value="1"/>
</dbReference>
<dbReference type="Gene3D" id="3.30.565.10">
    <property type="entry name" value="Histidine kinase-like ATPase, C-terminal domain"/>
    <property type="match status" value="1"/>
</dbReference>
<dbReference type="InterPro" id="IPR036890">
    <property type="entry name" value="HATPase_C_sf"/>
</dbReference>
<dbReference type="SUPFAM" id="SSF47384">
    <property type="entry name" value="Homodimeric domain of signal transducing histidine kinase"/>
    <property type="match status" value="1"/>
</dbReference>
<dbReference type="SMART" id="SM00388">
    <property type="entry name" value="HisKA"/>
    <property type="match status" value="1"/>
</dbReference>
<evidence type="ECO:0000256" key="6">
    <source>
        <dbReference type="ARBA" id="ARBA00023163"/>
    </source>
</evidence>
<evidence type="ECO:0000256" key="7">
    <source>
        <dbReference type="PROSITE-ProRule" id="PRU00169"/>
    </source>
</evidence>
<name>A0ABV4HB90_9SPHI</name>
<feature type="domain" description="Response regulatory" evidence="11">
    <location>
        <begin position="1211"/>
        <end position="1326"/>
    </location>
</feature>
<comment type="catalytic activity">
    <reaction evidence="1">
        <text>ATP + protein L-histidine = ADP + protein N-phospho-L-histidine.</text>
        <dbReference type="EC" id="2.7.13.3"/>
    </reaction>
</comment>
<evidence type="ECO:0000256" key="1">
    <source>
        <dbReference type="ARBA" id="ARBA00000085"/>
    </source>
</evidence>
<organism evidence="12 13">
    <name type="scientific">Sphingobacterium thalpophilum</name>
    <dbReference type="NCBI Taxonomy" id="259"/>
    <lineage>
        <taxon>Bacteria</taxon>
        <taxon>Pseudomonadati</taxon>
        <taxon>Bacteroidota</taxon>
        <taxon>Sphingobacteriia</taxon>
        <taxon>Sphingobacteriales</taxon>
        <taxon>Sphingobacteriaceae</taxon>
        <taxon>Sphingobacterium</taxon>
    </lineage>
</organism>
<feature type="domain" description="HTH araC/xylS-type" evidence="9">
    <location>
        <begin position="1360"/>
        <end position="1459"/>
    </location>
</feature>
<evidence type="ECO:0000259" key="11">
    <source>
        <dbReference type="PROSITE" id="PS50110"/>
    </source>
</evidence>
<accession>A0ABV4HB90</accession>
<dbReference type="InterPro" id="IPR018060">
    <property type="entry name" value="HTH_AraC"/>
</dbReference>
<keyword evidence="8" id="KW-0472">Membrane</keyword>
<keyword evidence="5" id="KW-0238">DNA-binding</keyword>
<keyword evidence="8" id="KW-1133">Transmembrane helix</keyword>
<dbReference type="InterPro" id="IPR003661">
    <property type="entry name" value="HisK_dim/P_dom"/>
</dbReference>
<evidence type="ECO:0000256" key="3">
    <source>
        <dbReference type="ARBA" id="ARBA00022553"/>
    </source>
</evidence>
<dbReference type="InterPro" id="IPR020449">
    <property type="entry name" value="Tscrpt_reg_AraC-type_HTH"/>
</dbReference>
<dbReference type="Pfam" id="PF07494">
    <property type="entry name" value="Reg_prop"/>
    <property type="match status" value="4"/>
</dbReference>
<dbReference type="Pfam" id="PF00512">
    <property type="entry name" value="HisKA"/>
    <property type="match status" value="1"/>
</dbReference>
<dbReference type="Pfam" id="PF02518">
    <property type="entry name" value="HATPase_c"/>
    <property type="match status" value="1"/>
</dbReference>
<dbReference type="SUPFAM" id="SSF46689">
    <property type="entry name" value="Homeodomain-like"/>
    <property type="match status" value="1"/>
</dbReference>
<dbReference type="RefSeq" id="WP_370482052.1">
    <property type="nucleotide sequence ID" value="NZ_JBEOQA010000001.1"/>
</dbReference>
<dbReference type="InterPro" id="IPR015943">
    <property type="entry name" value="WD40/YVTN_repeat-like_dom_sf"/>
</dbReference>
<dbReference type="InterPro" id="IPR001789">
    <property type="entry name" value="Sig_transdc_resp-reg_receiver"/>
</dbReference>
<dbReference type="InterPro" id="IPR013783">
    <property type="entry name" value="Ig-like_fold"/>
</dbReference>
<gene>
    <name evidence="12" type="ORF">ABTW24_09115</name>
</gene>
<evidence type="ECO:0000256" key="2">
    <source>
        <dbReference type="ARBA" id="ARBA00012438"/>
    </source>
</evidence>
<dbReference type="InterPro" id="IPR011006">
    <property type="entry name" value="CheY-like_superfamily"/>
</dbReference>
<dbReference type="InterPro" id="IPR011047">
    <property type="entry name" value="Quinoprotein_ADH-like_sf"/>
</dbReference>
<keyword evidence="6" id="KW-0804">Transcription</keyword>